<dbReference type="EMBL" id="BJNY01000001">
    <property type="protein sequence ID" value="GED04756.1"/>
    <property type="molecule type" value="Genomic_DNA"/>
</dbReference>
<dbReference type="Proteomes" id="UP000316612">
    <property type="component" value="Unassembled WGS sequence"/>
</dbReference>
<evidence type="ECO:0000313" key="1">
    <source>
        <dbReference type="EMBL" id="GED04756.1"/>
    </source>
</evidence>
<sequence>MYRESMSTDPSYALRTLIAHLEQHLAVVSQSRGAADAAVDAAFGSLADAFEDYEDALYEQYSELLPFTIPNNDQ</sequence>
<evidence type="ECO:0000313" key="2">
    <source>
        <dbReference type="Proteomes" id="UP000316612"/>
    </source>
</evidence>
<keyword evidence="2" id="KW-1185">Reference proteome</keyword>
<name>A0A4Y4DIH3_GLUUR</name>
<gene>
    <name evidence="1" type="ORF">AUR04nite_02880</name>
</gene>
<dbReference type="AlphaFoldDB" id="A0A4Y4DIH3"/>
<protein>
    <submittedName>
        <fullName evidence="1">Uncharacterized protein</fullName>
    </submittedName>
</protein>
<accession>A0A4Y4DIH3</accession>
<reference evidence="1 2" key="1">
    <citation type="submission" date="2019-06" db="EMBL/GenBank/DDBJ databases">
        <title>Whole genome shotgun sequence of Glutamicibacter uratoxydans NBRC 15515.</title>
        <authorList>
            <person name="Hosoyama A."/>
            <person name="Uohara A."/>
            <person name="Ohji S."/>
            <person name="Ichikawa N."/>
        </authorList>
    </citation>
    <scope>NUCLEOTIDE SEQUENCE [LARGE SCALE GENOMIC DNA]</scope>
    <source>
        <strain evidence="1 2">NBRC 15515</strain>
    </source>
</reference>
<organism evidence="1 2">
    <name type="scientific">Glutamicibacter uratoxydans</name>
    <name type="common">Arthrobacter uratoxydans</name>
    <dbReference type="NCBI Taxonomy" id="43667"/>
    <lineage>
        <taxon>Bacteria</taxon>
        <taxon>Bacillati</taxon>
        <taxon>Actinomycetota</taxon>
        <taxon>Actinomycetes</taxon>
        <taxon>Micrococcales</taxon>
        <taxon>Micrococcaceae</taxon>
        <taxon>Glutamicibacter</taxon>
    </lineage>
</organism>
<proteinExistence type="predicted"/>
<comment type="caution">
    <text evidence="1">The sequence shown here is derived from an EMBL/GenBank/DDBJ whole genome shotgun (WGS) entry which is preliminary data.</text>
</comment>